<keyword evidence="21" id="KW-1185">Reference proteome</keyword>
<dbReference type="InterPro" id="IPR018303">
    <property type="entry name" value="ATPase_P-typ_P_site"/>
</dbReference>
<evidence type="ECO:0000256" key="8">
    <source>
        <dbReference type="ARBA" id="ARBA00022837"/>
    </source>
</evidence>
<evidence type="ECO:0000259" key="19">
    <source>
        <dbReference type="SMART" id="SM00831"/>
    </source>
</evidence>
<dbReference type="InterPro" id="IPR001757">
    <property type="entry name" value="P_typ_ATPase"/>
</dbReference>
<feature type="transmembrane region" description="Helical" evidence="17">
    <location>
        <begin position="1053"/>
        <end position="1073"/>
    </location>
</feature>
<evidence type="ECO:0000256" key="11">
    <source>
        <dbReference type="ARBA" id="ARBA00022967"/>
    </source>
</evidence>
<dbReference type="InterPro" id="IPR059000">
    <property type="entry name" value="ATPase_P-type_domA"/>
</dbReference>
<keyword evidence="14 17" id="KW-0472">Membrane</keyword>
<keyword evidence="13 17" id="KW-0406">Ion transport</keyword>
<sequence length="1188" mass="129476">MPDKKGTIETDSEAPKLDLDIEGNGELLNTDNGKDVEKTPTTTTGSKTPTPQHVNEKSSDNVKQYGSGEFPLKVDELQTIFDPKDLEKLAQLTNSSTSQLLASLHTDKGTGLTSAELTDVDDKGKNQRQRVYGVNRLPAVKTRSLLELMWIAMHDSMIILLSIAALVSLAIGIYQDVATPPETFKAIINGEEVTLQVPPVHWVEGVAILVAVLIVLLAGSINDWRKEKQFQKLNSKKDDRELKLVRDGKVQEISVYDICVGDIILCEPGDILAADGIILESHNLQCDESSATGESDAMIKITMEECLRISGEKGSAKHKDPFMLSGSKVLEGVGKYVVTNVGEHSFFGKIMMNLRGDPEETPLQIKLGFLAERIAKLGGAAALLMLVIQVIIYFVNWNQQDHVAYQVVNSLVNILIIAITVVVVAVPEGLPLAVTLSLSFATVRMLKDNNLVRVLAACETMGNATTICSDKTGTLTQNKMTVVAGTLGLKFDFVRGDGLQTSSGELETVEFNGLNSKFKGNQEWDILHDNIAINSTAFEKQINTGEIEFVGSKTEVALLQFSKLVGAPEVEGLRNRYPIIQVWPFSSSRKMMATLIKVEVNGNTVYRLLVKGASEIILSKCSSVANMGSDEGSDKSSNTPLDKESTLKLEQRISEYAQHSLRTIGLAYIDVQLSTEESNSYQGLEEDQMADFWSKKALSNQDWTLSGIVGIEDPLREGVSKAVADCKHSGVVVRMVTGDNIVTAKAIAIKCGIYRDGAVIMEGPEFRKLSDAQLDQILPRLRVLARSSPEDKMKLVKRLRHLGQVVAVTGDGTNDGPALKAADVGFSMGIAGTEVAKEASSIVLMDDNFSSIVKAIVWGRTVNDSIKKFLQFQLTTNITAVLVTFISSIVDPSDGPVLTAVQLLWVNLIMDTLAALALATDPPDEIVLDRPPESKKAPLINIQMWKMIIGQAIFQVAVCFSLLYGGATFYDDEFTNGRDNPFLRTLVFNTFVLMQLFNEINCRSVDHRLNVFKGLHKNFYFIGIIIFSFAAQAIIVEFGSFAFSTSPLNGPLWGISIGLAFMSLPIGVIIRLIPTDLFGALPSSFNRSNSLDEDPEEGPLDNIRSDLSFLHNLRSKRAGSRTASAYHSPRSNHHKSILSGHEKGPVLQGLIVPSMIGSSIGMGGQGYSPNSKTSPHNPVISNSPTKET</sequence>
<dbReference type="GO" id="GO:0006874">
    <property type="term" value="P:intracellular calcium ion homeostasis"/>
    <property type="evidence" value="ECO:0007669"/>
    <property type="project" value="TreeGrafter"/>
</dbReference>
<evidence type="ECO:0000256" key="14">
    <source>
        <dbReference type="ARBA" id="ARBA00023136"/>
    </source>
</evidence>
<dbReference type="OMA" id="RRSVVFN"/>
<evidence type="ECO:0000256" key="15">
    <source>
        <dbReference type="ARBA" id="ARBA00038148"/>
    </source>
</evidence>
<name>A0A137NVG5_CONC2</name>
<dbReference type="SUPFAM" id="SSF56784">
    <property type="entry name" value="HAD-like"/>
    <property type="match status" value="1"/>
</dbReference>
<dbReference type="PANTHER" id="PTHR24093">
    <property type="entry name" value="CATION TRANSPORTING ATPASE"/>
    <property type="match status" value="1"/>
</dbReference>
<keyword evidence="3" id="KW-0926">Vacuole</keyword>
<dbReference type="Gene3D" id="3.40.1110.10">
    <property type="entry name" value="Calcium-transporting ATPase, cytoplasmic domain N"/>
    <property type="match status" value="1"/>
</dbReference>
<feature type="region of interest" description="Disordered" evidence="18">
    <location>
        <begin position="1"/>
        <end position="66"/>
    </location>
</feature>
<dbReference type="SMART" id="SM00831">
    <property type="entry name" value="Cation_ATPase_N"/>
    <property type="match status" value="1"/>
</dbReference>
<dbReference type="PROSITE" id="PS00154">
    <property type="entry name" value="ATPASE_E1_E2"/>
    <property type="match status" value="1"/>
</dbReference>
<dbReference type="Pfam" id="PF00122">
    <property type="entry name" value="E1-E2_ATPase"/>
    <property type="match status" value="1"/>
</dbReference>
<dbReference type="PRINTS" id="PR00119">
    <property type="entry name" value="CATATPASE"/>
</dbReference>
<dbReference type="AlphaFoldDB" id="A0A137NVG5"/>
<reference evidence="20 21" key="1">
    <citation type="journal article" date="2015" name="Genome Biol. Evol.">
        <title>Phylogenomic analyses indicate that early fungi evolved digesting cell walls of algal ancestors of land plants.</title>
        <authorList>
            <person name="Chang Y."/>
            <person name="Wang S."/>
            <person name="Sekimoto S."/>
            <person name="Aerts A.L."/>
            <person name="Choi C."/>
            <person name="Clum A."/>
            <person name="LaButti K.M."/>
            <person name="Lindquist E.A."/>
            <person name="Yee Ngan C."/>
            <person name="Ohm R.A."/>
            <person name="Salamov A.A."/>
            <person name="Grigoriev I.V."/>
            <person name="Spatafora J.W."/>
            <person name="Berbee M.L."/>
        </authorList>
    </citation>
    <scope>NUCLEOTIDE SEQUENCE [LARGE SCALE GENOMIC DNA]</scope>
    <source>
        <strain evidence="20 21">NRRL 28638</strain>
    </source>
</reference>
<gene>
    <name evidence="20" type="ORF">CONCODRAFT_11340</name>
</gene>
<evidence type="ECO:0000256" key="1">
    <source>
        <dbReference type="ARBA" id="ARBA00004128"/>
    </source>
</evidence>
<dbReference type="CDD" id="cd02081">
    <property type="entry name" value="P-type_ATPase_Ca_PMCA-like"/>
    <property type="match status" value="1"/>
</dbReference>
<dbReference type="EC" id="7.2.2.10" evidence="17"/>
<dbReference type="InterPro" id="IPR023299">
    <property type="entry name" value="ATPase_P-typ_cyto_dom_N"/>
</dbReference>
<dbReference type="Proteomes" id="UP000070444">
    <property type="component" value="Unassembled WGS sequence"/>
</dbReference>
<feature type="transmembrane region" description="Helical" evidence="17">
    <location>
        <begin position="952"/>
        <end position="970"/>
    </location>
</feature>
<keyword evidence="10" id="KW-0460">Magnesium</keyword>
<evidence type="ECO:0000256" key="4">
    <source>
        <dbReference type="ARBA" id="ARBA00022568"/>
    </source>
</evidence>
<evidence type="ECO:0000256" key="3">
    <source>
        <dbReference type="ARBA" id="ARBA00022554"/>
    </source>
</evidence>
<feature type="transmembrane region" description="Helical" evidence="17">
    <location>
        <begin position="414"/>
        <end position="443"/>
    </location>
</feature>
<comment type="similarity">
    <text evidence="15 17">Belongs to the cation transport ATPase (P-type) (TC 3.A.3) family.</text>
</comment>
<keyword evidence="9 17" id="KW-0067">ATP-binding</keyword>
<dbReference type="Pfam" id="PF00689">
    <property type="entry name" value="Cation_ATPase_C"/>
    <property type="match status" value="1"/>
</dbReference>
<evidence type="ECO:0000256" key="13">
    <source>
        <dbReference type="ARBA" id="ARBA00023065"/>
    </source>
</evidence>
<dbReference type="SUPFAM" id="SSF81660">
    <property type="entry name" value="Metal cation-transporting ATPase, ATP-binding domain N"/>
    <property type="match status" value="1"/>
</dbReference>
<dbReference type="Gene3D" id="1.20.1110.10">
    <property type="entry name" value="Calcium-transporting ATPase, transmembrane domain"/>
    <property type="match status" value="1"/>
</dbReference>
<dbReference type="InterPro" id="IPR023214">
    <property type="entry name" value="HAD_sf"/>
</dbReference>
<evidence type="ECO:0000256" key="6">
    <source>
        <dbReference type="ARBA" id="ARBA00022723"/>
    </source>
</evidence>
<dbReference type="GO" id="GO:0005524">
    <property type="term" value="F:ATP binding"/>
    <property type="evidence" value="ECO:0007669"/>
    <property type="project" value="UniProtKB-KW"/>
</dbReference>
<dbReference type="InterPro" id="IPR006068">
    <property type="entry name" value="ATPase_P-typ_cation-transptr_C"/>
</dbReference>
<feature type="transmembrane region" description="Helical" evidence="17">
    <location>
        <begin position="1019"/>
        <end position="1041"/>
    </location>
</feature>
<evidence type="ECO:0000256" key="12">
    <source>
        <dbReference type="ARBA" id="ARBA00022989"/>
    </source>
</evidence>
<keyword evidence="12 17" id="KW-1133">Transmembrane helix</keyword>
<dbReference type="SUPFAM" id="SSF81665">
    <property type="entry name" value="Calcium ATPase, transmembrane domain M"/>
    <property type="match status" value="1"/>
</dbReference>
<comment type="function">
    <text evidence="17">Catalyzes the hydrolysis of ATP coupled with the transport of calcium.</text>
</comment>
<dbReference type="InterPro" id="IPR036412">
    <property type="entry name" value="HAD-like_sf"/>
</dbReference>
<dbReference type="InterPro" id="IPR044492">
    <property type="entry name" value="P_typ_ATPase_HD_dom"/>
</dbReference>
<dbReference type="SUPFAM" id="SSF81653">
    <property type="entry name" value="Calcium ATPase, transduction domain A"/>
    <property type="match status" value="1"/>
</dbReference>
<keyword evidence="6" id="KW-0479">Metal-binding</keyword>
<feature type="transmembrane region" description="Helical" evidence="17">
    <location>
        <begin position="374"/>
        <end position="394"/>
    </location>
</feature>
<dbReference type="FunFam" id="1.20.1110.10:FF:000039">
    <property type="entry name" value="Calcium-transporting ATPase"/>
    <property type="match status" value="1"/>
</dbReference>
<evidence type="ECO:0000256" key="7">
    <source>
        <dbReference type="ARBA" id="ARBA00022741"/>
    </source>
</evidence>
<dbReference type="InterPro" id="IPR023298">
    <property type="entry name" value="ATPase_P-typ_TM_dom_sf"/>
</dbReference>
<dbReference type="GO" id="GO:0005886">
    <property type="term" value="C:plasma membrane"/>
    <property type="evidence" value="ECO:0007669"/>
    <property type="project" value="TreeGrafter"/>
</dbReference>
<dbReference type="Pfam" id="PF13246">
    <property type="entry name" value="Cation_ATPase"/>
    <property type="match status" value="1"/>
</dbReference>
<feature type="region of interest" description="Disordered" evidence="18">
    <location>
        <begin position="1162"/>
        <end position="1188"/>
    </location>
</feature>
<dbReference type="EMBL" id="KQ964693">
    <property type="protein sequence ID" value="KXN66752.1"/>
    <property type="molecule type" value="Genomic_DNA"/>
</dbReference>
<dbReference type="GO" id="GO:0046872">
    <property type="term" value="F:metal ion binding"/>
    <property type="evidence" value="ECO:0007669"/>
    <property type="project" value="UniProtKB-KW"/>
</dbReference>
<proteinExistence type="inferred from homology"/>
<dbReference type="SFLD" id="SFLDG00002">
    <property type="entry name" value="C1.7:_P-type_atpase_like"/>
    <property type="match status" value="1"/>
</dbReference>
<feature type="region of interest" description="Disordered" evidence="18">
    <location>
        <begin position="1120"/>
        <end position="1140"/>
    </location>
</feature>
<dbReference type="InterPro" id="IPR004014">
    <property type="entry name" value="ATPase_P-typ_cation-transptr_N"/>
</dbReference>
<feature type="transmembrane region" description="Helical" evidence="17">
    <location>
        <begin position="982"/>
        <end position="998"/>
    </location>
</feature>
<dbReference type="NCBIfam" id="TIGR01517">
    <property type="entry name" value="ATPase-IIB_Ca"/>
    <property type="match status" value="1"/>
</dbReference>
<dbReference type="Gene3D" id="2.70.150.10">
    <property type="entry name" value="Calcium-transporting ATPase, cytoplasmic transduction domain A"/>
    <property type="match status" value="1"/>
</dbReference>
<keyword evidence="8 17" id="KW-0106">Calcium</keyword>
<dbReference type="GO" id="GO:0005774">
    <property type="term" value="C:vacuolar membrane"/>
    <property type="evidence" value="ECO:0007669"/>
    <property type="project" value="UniProtKB-SubCell"/>
</dbReference>
<dbReference type="GO" id="GO:0016887">
    <property type="term" value="F:ATP hydrolysis activity"/>
    <property type="evidence" value="ECO:0007669"/>
    <property type="project" value="InterPro"/>
</dbReference>
<feature type="transmembrane region" description="Helical" evidence="17">
    <location>
        <begin position="151"/>
        <end position="174"/>
    </location>
</feature>
<dbReference type="InterPro" id="IPR006408">
    <property type="entry name" value="P-type_ATPase_IIB"/>
</dbReference>
<feature type="compositionally biased region" description="Low complexity" evidence="18">
    <location>
        <begin position="39"/>
        <end position="51"/>
    </location>
</feature>
<comment type="caution">
    <text evidence="17">Lacks conserved residue(s) required for the propagation of feature annotation.</text>
</comment>
<evidence type="ECO:0000256" key="5">
    <source>
        <dbReference type="ARBA" id="ARBA00022692"/>
    </source>
</evidence>
<evidence type="ECO:0000256" key="2">
    <source>
        <dbReference type="ARBA" id="ARBA00022448"/>
    </source>
</evidence>
<evidence type="ECO:0000256" key="18">
    <source>
        <dbReference type="SAM" id="MobiDB-lite"/>
    </source>
</evidence>
<keyword evidence="5 17" id="KW-0812">Transmembrane</keyword>
<keyword evidence="2 17" id="KW-0813">Transport</keyword>
<feature type="domain" description="Cation-transporting P-type ATPase N-terminal" evidence="19">
    <location>
        <begin position="91"/>
        <end position="173"/>
    </location>
</feature>
<evidence type="ECO:0000256" key="17">
    <source>
        <dbReference type="RuleBase" id="RU361146"/>
    </source>
</evidence>
<feature type="compositionally biased region" description="Basic and acidic residues" evidence="18">
    <location>
        <begin position="1"/>
        <end position="19"/>
    </location>
</feature>
<keyword evidence="4 17" id="KW-0109">Calcium transport</keyword>
<evidence type="ECO:0000313" key="20">
    <source>
        <dbReference type="EMBL" id="KXN66752.1"/>
    </source>
</evidence>
<dbReference type="Gene3D" id="3.40.50.1000">
    <property type="entry name" value="HAD superfamily/HAD-like"/>
    <property type="match status" value="1"/>
</dbReference>
<dbReference type="InterPro" id="IPR008250">
    <property type="entry name" value="ATPase_P-typ_transduc_dom_A_sf"/>
</dbReference>
<dbReference type="PANTHER" id="PTHR24093:SF369">
    <property type="entry name" value="CALCIUM-TRANSPORTING ATPASE"/>
    <property type="match status" value="1"/>
</dbReference>
<evidence type="ECO:0000256" key="9">
    <source>
        <dbReference type="ARBA" id="ARBA00022840"/>
    </source>
</evidence>
<dbReference type="Pfam" id="PF00690">
    <property type="entry name" value="Cation_ATPase_N"/>
    <property type="match status" value="1"/>
</dbReference>
<dbReference type="SFLD" id="SFLDF00027">
    <property type="entry name" value="p-type_atpase"/>
    <property type="match status" value="1"/>
</dbReference>
<keyword evidence="11" id="KW-1278">Translocase</keyword>
<evidence type="ECO:0000256" key="10">
    <source>
        <dbReference type="ARBA" id="ARBA00022842"/>
    </source>
</evidence>
<keyword evidence="7 17" id="KW-0547">Nucleotide-binding</keyword>
<dbReference type="GO" id="GO:0005388">
    <property type="term" value="F:P-type calcium transporter activity"/>
    <property type="evidence" value="ECO:0007669"/>
    <property type="project" value="UniProtKB-EC"/>
</dbReference>
<evidence type="ECO:0000256" key="16">
    <source>
        <dbReference type="ARBA" id="ARBA00048694"/>
    </source>
</evidence>
<organism evidence="20 21">
    <name type="scientific">Conidiobolus coronatus (strain ATCC 28846 / CBS 209.66 / NRRL 28638)</name>
    <name type="common">Delacroixia coronata</name>
    <dbReference type="NCBI Taxonomy" id="796925"/>
    <lineage>
        <taxon>Eukaryota</taxon>
        <taxon>Fungi</taxon>
        <taxon>Fungi incertae sedis</taxon>
        <taxon>Zoopagomycota</taxon>
        <taxon>Entomophthoromycotina</taxon>
        <taxon>Entomophthoromycetes</taxon>
        <taxon>Entomophthorales</taxon>
        <taxon>Ancylistaceae</taxon>
        <taxon>Conidiobolus</taxon>
    </lineage>
</organism>
<feature type="transmembrane region" description="Helical" evidence="17">
    <location>
        <begin position="202"/>
        <end position="222"/>
    </location>
</feature>
<comment type="subcellular location">
    <subcellularLocation>
        <location evidence="17">Membrane</location>
        <topology evidence="17">Multi-pass membrane protein</topology>
    </subcellularLocation>
    <subcellularLocation>
        <location evidence="1">Vacuole membrane</location>
        <topology evidence="1">Multi-pass membrane protein</topology>
    </subcellularLocation>
</comment>
<dbReference type="OrthoDB" id="3352408at2759"/>
<dbReference type="SFLD" id="SFLDS00003">
    <property type="entry name" value="Haloacid_Dehalogenase"/>
    <property type="match status" value="1"/>
</dbReference>
<feature type="compositionally biased region" description="Polar residues" evidence="18">
    <location>
        <begin position="1167"/>
        <end position="1188"/>
    </location>
</feature>
<dbReference type="FunFam" id="2.70.150.10:FF:000028">
    <property type="entry name" value="Calcium-transporting ATPase"/>
    <property type="match status" value="1"/>
</dbReference>
<dbReference type="FunFam" id="3.40.50.1000:FF:000018">
    <property type="entry name" value="Calcium-transporting ATPase"/>
    <property type="match status" value="1"/>
</dbReference>
<dbReference type="NCBIfam" id="TIGR01494">
    <property type="entry name" value="ATPase_P-type"/>
    <property type="match status" value="2"/>
</dbReference>
<evidence type="ECO:0000313" key="21">
    <source>
        <dbReference type="Proteomes" id="UP000070444"/>
    </source>
</evidence>
<accession>A0A137NVG5</accession>
<protein>
    <recommendedName>
        <fullName evidence="17">Calcium-transporting ATPase</fullName>
        <ecNumber evidence="17">7.2.2.10</ecNumber>
    </recommendedName>
</protein>
<comment type="catalytic activity">
    <reaction evidence="16 17">
        <text>Ca(2+)(in) + ATP + H2O = Ca(2+)(out) + ADP + phosphate + H(+)</text>
        <dbReference type="Rhea" id="RHEA:18105"/>
        <dbReference type="ChEBI" id="CHEBI:15377"/>
        <dbReference type="ChEBI" id="CHEBI:15378"/>
        <dbReference type="ChEBI" id="CHEBI:29108"/>
        <dbReference type="ChEBI" id="CHEBI:30616"/>
        <dbReference type="ChEBI" id="CHEBI:43474"/>
        <dbReference type="ChEBI" id="CHEBI:456216"/>
        <dbReference type="EC" id="7.2.2.10"/>
    </reaction>
</comment>
<dbReference type="STRING" id="796925.A0A137NVG5"/>